<keyword evidence="2" id="KW-0548">Nucleotidyltransferase</keyword>
<dbReference type="GO" id="GO:0003964">
    <property type="term" value="F:RNA-directed DNA polymerase activity"/>
    <property type="evidence" value="ECO:0007669"/>
    <property type="project" value="UniProtKB-KW"/>
</dbReference>
<comment type="caution">
    <text evidence="2">The sequence shown here is derived from an EMBL/GenBank/DDBJ whole genome shotgun (WGS) entry which is preliminary data.</text>
</comment>
<keyword evidence="2" id="KW-0808">Transferase</keyword>
<keyword evidence="2" id="KW-0695">RNA-directed DNA polymerase</keyword>
<evidence type="ECO:0000313" key="3">
    <source>
        <dbReference type="Proteomes" id="UP001151760"/>
    </source>
</evidence>
<name>A0ABQ5EN84_9ASTR</name>
<dbReference type="PANTHER" id="PTHR33116:SF79">
    <property type="entry name" value="REVERSE TRANSCRIPTASE DOMAIN, ZINC FINGER, CCHC-TYPE-RELATED"/>
    <property type="match status" value="1"/>
</dbReference>
<reference evidence="2" key="2">
    <citation type="submission" date="2022-01" db="EMBL/GenBank/DDBJ databases">
        <authorList>
            <person name="Yamashiro T."/>
            <person name="Shiraishi A."/>
            <person name="Satake H."/>
            <person name="Nakayama K."/>
        </authorList>
    </citation>
    <scope>NUCLEOTIDE SEQUENCE</scope>
</reference>
<feature type="domain" description="Reverse transcriptase zinc-binding" evidence="1">
    <location>
        <begin position="687"/>
        <end position="770"/>
    </location>
</feature>
<dbReference type="PANTHER" id="PTHR33116">
    <property type="entry name" value="REVERSE TRANSCRIPTASE ZINC-BINDING DOMAIN-CONTAINING PROTEIN-RELATED-RELATED"/>
    <property type="match status" value="1"/>
</dbReference>
<evidence type="ECO:0000259" key="1">
    <source>
        <dbReference type="Pfam" id="PF13966"/>
    </source>
</evidence>
<dbReference type="Pfam" id="PF13966">
    <property type="entry name" value="zf-RVT"/>
    <property type="match status" value="1"/>
</dbReference>
<reference evidence="2" key="1">
    <citation type="journal article" date="2022" name="Int. J. Mol. Sci.">
        <title>Draft Genome of Tanacetum Coccineum: Genomic Comparison of Closely Related Tanacetum-Family Plants.</title>
        <authorList>
            <person name="Yamashiro T."/>
            <person name="Shiraishi A."/>
            <person name="Nakayama K."/>
            <person name="Satake H."/>
        </authorList>
    </citation>
    <scope>NUCLEOTIDE SEQUENCE</scope>
</reference>
<protein>
    <submittedName>
        <fullName evidence="2">RNA-directed DNA polymerase, eukaryota, reverse transcriptase zinc-binding domain protein</fullName>
    </submittedName>
</protein>
<gene>
    <name evidence="2" type="ORF">Tco_0978573</name>
</gene>
<accession>A0ABQ5EN84</accession>
<sequence length="875" mass="100529">MAFDTEEDEPQFADTYEYLIYTPRFKASYALCSWKGRDDPKLKLNSHEYVSPCSGRSASMCKWFISSEFKAFSQSLNFAFVVLRVSLSIQILHTDVDLPLRVATYTPDLYDARLRGDLRVRDMIVNGQWRWPYEWNEKFPMLKNLVVPSIKNGVNDRIVWHDKFGKDVAFSVSVANRDMNYQDAEDLDHLMFKCEFASEVWNKISVIADMQINSTDMKVLIHHLSEAGNGNNIQSVIRKMAFAATVYGIWSERNGRVFKEEIRSCDVVVKCITDNMRNKLLGIKVKDSATVREVERIWNISCNKVMIGMPLGLLLYGSILLDMAWISCSFPLEICRGTCKELKAILNYIRWVSCLAGGHLSDAFAVGSNWWTIGLKVNVHKSSLYGVGVCPSDIRRMADHFGCLANNLPFIYLGIKVGANMKRVNSWSEVVNKVTNKLSSWKAKTLSARGRLTLIKSVLGAISTYYMSLFKVPEGILSHLEGLRNNFFLGADQDDRKITWVCWRKVMAHKNQGGLGVNSLYALNFALMFKWIWRFLSSSSSLWIKVVKVIHGNSGSLEHPTSSRFHNSTWIGIVKAINKLKSKGVDLMSFCKRVIGNGNNTRFWLDKWYGDVCFKEKFHRLFNLELLKDASLALKLQDPNVSLSFRRLPRSGIEDSQLTELLHLLSSVILSPTCDRWTWTLHGLGEFSVKTAREEIDKHVLVSSSSPTRWCKILPIKINIFVWRMLLDRLPTRINLTNRGLDIPSVLCPNCGVEAETRNHLFFSCSMALDLFRLLGRWWNIQIPSFVDSSTWEAWFNGVIFSSLQKQVFEACFFSMWWHIWTFRNSSLFSSKKLLKGMIFYNIVSHTSFWVNNRCRKFNINWVGWLNDPLNAIVM</sequence>
<keyword evidence="3" id="KW-1185">Reference proteome</keyword>
<dbReference type="Proteomes" id="UP001151760">
    <property type="component" value="Unassembled WGS sequence"/>
</dbReference>
<proteinExistence type="predicted"/>
<organism evidence="2 3">
    <name type="scientific">Tanacetum coccineum</name>
    <dbReference type="NCBI Taxonomy" id="301880"/>
    <lineage>
        <taxon>Eukaryota</taxon>
        <taxon>Viridiplantae</taxon>
        <taxon>Streptophyta</taxon>
        <taxon>Embryophyta</taxon>
        <taxon>Tracheophyta</taxon>
        <taxon>Spermatophyta</taxon>
        <taxon>Magnoliopsida</taxon>
        <taxon>eudicotyledons</taxon>
        <taxon>Gunneridae</taxon>
        <taxon>Pentapetalae</taxon>
        <taxon>asterids</taxon>
        <taxon>campanulids</taxon>
        <taxon>Asterales</taxon>
        <taxon>Asteraceae</taxon>
        <taxon>Asteroideae</taxon>
        <taxon>Anthemideae</taxon>
        <taxon>Anthemidinae</taxon>
        <taxon>Tanacetum</taxon>
    </lineage>
</organism>
<dbReference type="InterPro" id="IPR026960">
    <property type="entry name" value="RVT-Znf"/>
</dbReference>
<dbReference type="EMBL" id="BQNB010016493">
    <property type="protein sequence ID" value="GJT52416.1"/>
    <property type="molecule type" value="Genomic_DNA"/>
</dbReference>
<evidence type="ECO:0000313" key="2">
    <source>
        <dbReference type="EMBL" id="GJT52416.1"/>
    </source>
</evidence>